<dbReference type="Gene3D" id="3.90.170.10">
    <property type="entry name" value="Adenylosuccinate Synthetase, subunit A, domain 3"/>
    <property type="match status" value="1"/>
</dbReference>
<comment type="caution">
    <text evidence="10">The sequence shown here is derived from an EMBL/GenBank/DDBJ whole genome shotgun (WGS) entry which is preliminary data.</text>
</comment>
<evidence type="ECO:0000256" key="4">
    <source>
        <dbReference type="ARBA" id="ARBA00022741"/>
    </source>
</evidence>
<comment type="pathway">
    <text evidence="8">Purine metabolism; AMP biosynthesis via de novo pathway; AMP from IMP: step 1/2.</text>
</comment>
<dbReference type="UniPathway" id="UPA00075">
    <property type="reaction ID" value="UER00335"/>
</dbReference>
<evidence type="ECO:0000256" key="2">
    <source>
        <dbReference type="ARBA" id="ARBA00022598"/>
    </source>
</evidence>
<evidence type="ECO:0000256" key="1">
    <source>
        <dbReference type="ARBA" id="ARBA00011738"/>
    </source>
</evidence>
<protein>
    <recommendedName>
        <fullName evidence="8">Adenylosuccinate synthetase</fullName>
        <shortName evidence="8">AMPSase</shortName>
        <shortName evidence="8">AdSS</shortName>
        <ecNumber evidence="8">6.3.4.4</ecNumber>
    </recommendedName>
    <alternativeName>
        <fullName evidence="8">IMP--aspartate ligase</fullName>
    </alternativeName>
</protein>
<dbReference type="PANTHER" id="PTHR11846:SF0">
    <property type="entry name" value="ADENYLOSUCCINATE SYNTHETASE"/>
    <property type="match status" value="1"/>
</dbReference>
<comment type="cofactor">
    <cofactor evidence="8">
        <name>Mg(2+)</name>
        <dbReference type="ChEBI" id="CHEBI:18420"/>
    </cofactor>
    <text evidence="8">Binds 1 Mg(2+) ion per subunit.</text>
</comment>
<comment type="caution">
    <text evidence="8">Lacks conserved residue(s) required for the propagation of feature annotation.</text>
</comment>
<dbReference type="InterPro" id="IPR001114">
    <property type="entry name" value="Adenylosuccinate_synthetase"/>
</dbReference>
<dbReference type="EMBL" id="CAJOBS010007347">
    <property type="protein sequence ID" value="CAF4921233.1"/>
    <property type="molecule type" value="Genomic_DNA"/>
</dbReference>
<comment type="subunit">
    <text evidence="1 8">Homodimer.</text>
</comment>
<comment type="subcellular location">
    <subcellularLocation>
        <location evidence="8">Cytoplasm</location>
    </subcellularLocation>
</comment>
<dbReference type="EC" id="6.3.4.4" evidence="8"/>
<evidence type="ECO:0000256" key="7">
    <source>
        <dbReference type="ARBA" id="ARBA00023134"/>
    </source>
</evidence>
<accession>A0A821WDZ8</accession>
<dbReference type="GO" id="GO:0005737">
    <property type="term" value="C:cytoplasm"/>
    <property type="evidence" value="ECO:0007669"/>
    <property type="project" value="UniProtKB-SubCell"/>
</dbReference>
<dbReference type="Pfam" id="PF00709">
    <property type="entry name" value="Adenylsucc_synt"/>
    <property type="match status" value="1"/>
</dbReference>
<dbReference type="InterPro" id="IPR042111">
    <property type="entry name" value="Adenylosuccinate_synth_dom3"/>
</dbReference>
<comment type="function">
    <text evidence="8">Plays an important role in the de novo pathway and in the salvage pathway of purine nucleotide biosynthesis. Catalyzes the first commited step in the biosynthesis of AMP from IMP.</text>
</comment>
<organism evidence="10 11">
    <name type="scientific">Rotaria socialis</name>
    <dbReference type="NCBI Taxonomy" id="392032"/>
    <lineage>
        <taxon>Eukaryota</taxon>
        <taxon>Metazoa</taxon>
        <taxon>Spiralia</taxon>
        <taxon>Gnathifera</taxon>
        <taxon>Rotifera</taxon>
        <taxon>Eurotatoria</taxon>
        <taxon>Bdelloidea</taxon>
        <taxon>Philodinida</taxon>
        <taxon>Philodinidae</taxon>
        <taxon>Rotaria</taxon>
    </lineage>
</organism>
<reference evidence="10" key="1">
    <citation type="submission" date="2021-02" db="EMBL/GenBank/DDBJ databases">
        <authorList>
            <person name="Nowell W R."/>
        </authorList>
    </citation>
    <scope>NUCLEOTIDE SEQUENCE</scope>
</reference>
<evidence type="ECO:0000256" key="3">
    <source>
        <dbReference type="ARBA" id="ARBA00022723"/>
    </source>
</evidence>
<feature type="binding site" evidence="8">
    <location>
        <begin position="129"/>
        <end position="131"/>
    </location>
    <ligand>
        <name>GTP</name>
        <dbReference type="ChEBI" id="CHEBI:37565"/>
    </ligand>
</feature>
<dbReference type="Proteomes" id="UP000663838">
    <property type="component" value="Unassembled WGS sequence"/>
</dbReference>
<keyword evidence="7 8" id="KW-0342">GTP-binding</keyword>
<evidence type="ECO:0000256" key="6">
    <source>
        <dbReference type="ARBA" id="ARBA00022842"/>
    </source>
</evidence>
<sequence>MQNLRFDTSLIIESCRVIIIYLTHKLFPFSGTYPYVTSSSCSIGGVCIGLGLAPKHIDEVYGVCMAYTVRLSNGIFPTELKGEYGEYLLSRGEEICGTDGDFRRCGWLDLVILKHTHMVNGYTALCLTKLDVLDELPAIKVATAYEQDGVELKNFPASIDMMDNIKVQYETLPGWRGHPISLCRTFDSLPENARNYVHFIANFVGVPGTQFFSFNLCSYFPPLHSKMDWCRQRSNGYDTRLLELIY</sequence>
<dbReference type="InterPro" id="IPR027417">
    <property type="entry name" value="P-loop_NTPase"/>
</dbReference>
<keyword evidence="4 8" id="KW-0547">Nucleotide-binding</keyword>
<keyword evidence="8" id="KW-0963">Cytoplasm</keyword>
<dbReference type="AlphaFoldDB" id="A0A821WDZ8"/>
<dbReference type="GO" id="GO:0005525">
    <property type="term" value="F:GTP binding"/>
    <property type="evidence" value="ECO:0007669"/>
    <property type="project" value="UniProtKB-UniRule"/>
</dbReference>
<dbReference type="GO" id="GO:0046040">
    <property type="term" value="P:IMP metabolic process"/>
    <property type="evidence" value="ECO:0007669"/>
    <property type="project" value="TreeGrafter"/>
</dbReference>
<feature type="binding site" evidence="8">
    <location>
        <position position="37"/>
    </location>
    <ligand>
        <name>IMP</name>
        <dbReference type="ChEBI" id="CHEBI:58053"/>
    </ligand>
</feature>
<name>A0A821WDZ8_9BILA</name>
<dbReference type="SUPFAM" id="SSF52540">
    <property type="entry name" value="P-loop containing nucleoside triphosphate hydrolases"/>
    <property type="match status" value="1"/>
</dbReference>
<evidence type="ECO:0000313" key="9">
    <source>
        <dbReference type="EMBL" id="CAF3688395.1"/>
    </source>
</evidence>
<gene>
    <name evidence="9" type="ORF">KIK155_LOCUS25818</name>
    <name evidence="10" type="ORF">TOA249_LOCUS32121</name>
</gene>
<comment type="similarity">
    <text evidence="8">Belongs to the adenylosuccinate synthetase family.</text>
</comment>
<dbReference type="FunFam" id="3.90.170.10:FF:000001">
    <property type="entry name" value="Adenylosuccinate synthetase"/>
    <property type="match status" value="1"/>
</dbReference>
<dbReference type="InterPro" id="IPR042109">
    <property type="entry name" value="Adenylosuccinate_synth_dom1"/>
</dbReference>
<keyword evidence="2 8" id="KW-0436">Ligase</keyword>
<evidence type="ECO:0000313" key="11">
    <source>
        <dbReference type="Proteomes" id="UP000663838"/>
    </source>
</evidence>
<proteinExistence type="inferred from homology"/>
<dbReference type="SMART" id="SM00788">
    <property type="entry name" value="Adenylsucc_synt"/>
    <property type="match status" value="1"/>
</dbReference>
<dbReference type="HAMAP" id="MF_00011">
    <property type="entry name" value="Adenylosucc_synth"/>
    <property type="match status" value="1"/>
</dbReference>
<dbReference type="GO" id="GO:0000287">
    <property type="term" value="F:magnesium ion binding"/>
    <property type="evidence" value="ECO:0007669"/>
    <property type="project" value="UniProtKB-UniRule"/>
</dbReference>
<dbReference type="GO" id="GO:0044208">
    <property type="term" value="P:'de novo' AMP biosynthetic process"/>
    <property type="evidence" value="ECO:0007669"/>
    <property type="project" value="UniProtKB-UniRule"/>
</dbReference>
<dbReference type="GO" id="GO:0004019">
    <property type="term" value="F:adenylosuccinate synthase activity"/>
    <property type="evidence" value="ECO:0007669"/>
    <property type="project" value="UniProtKB-UniRule"/>
</dbReference>
<keyword evidence="3 8" id="KW-0479">Metal-binding</keyword>
<evidence type="ECO:0000313" key="10">
    <source>
        <dbReference type="EMBL" id="CAF4921233.1"/>
    </source>
</evidence>
<dbReference type="PANTHER" id="PTHR11846">
    <property type="entry name" value="ADENYLOSUCCINATE SYNTHETASE"/>
    <property type="match status" value="1"/>
</dbReference>
<evidence type="ECO:0000256" key="5">
    <source>
        <dbReference type="ARBA" id="ARBA00022755"/>
    </source>
</evidence>
<comment type="catalytic activity">
    <reaction evidence="8">
        <text>IMP + L-aspartate + GTP = N(6)-(1,2-dicarboxyethyl)-AMP + GDP + phosphate + 2 H(+)</text>
        <dbReference type="Rhea" id="RHEA:15753"/>
        <dbReference type="ChEBI" id="CHEBI:15378"/>
        <dbReference type="ChEBI" id="CHEBI:29991"/>
        <dbReference type="ChEBI" id="CHEBI:37565"/>
        <dbReference type="ChEBI" id="CHEBI:43474"/>
        <dbReference type="ChEBI" id="CHEBI:57567"/>
        <dbReference type="ChEBI" id="CHEBI:58053"/>
        <dbReference type="ChEBI" id="CHEBI:58189"/>
        <dbReference type="EC" id="6.3.4.4"/>
    </reaction>
</comment>
<evidence type="ECO:0000256" key="8">
    <source>
        <dbReference type="HAMAP-Rule" id="MF_03125"/>
    </source>
</evidence>
<keyword evidence="6 8" id="KW-0460">Magnesium</keyword>
<keyword evidence="5 8" id="KW-0658">Purine biosynthesis</keyword>
<dbReference type="Proteomes" id="UP000663865">
    <property type="component" value="Unassembled WGS sequence"/>
</dbReference>
<dbReference type="EMBL" id="CAJNYV010004704">
    <property type="protein sequence ID" value="CAF3688395.1"/>
    <property type="molecule type" value="Genomic_DNA"/>
</dbReference>
<dbReference type="Gene3D" id="3.40.440.10">
    <property type="entry name" value="Adenylosuccinate Synthetase, subunit A, domain 1"/>
    <property type="match status" value="1"/>
</dbReference>
<feature type="binding site" evidence="8">
    <location>
        <position position="103"/>
    </location>
    <ligand>
        <name>GTP</name>
        <dbReference type="ChEBI" id="CHEBI:37565"/>
    </ligand>
</feature>